<dbReference type="OMA" id="HRPDFIC"/>
<dbReference type="GO" id="GO:0005813">
    <property type="term" value="C:centrosome"/>
    <property type="evidence" value="ECO:0007669"/>
    <property type="project" value="UniProtKB-SubCell"/>
</dbReference>
<evidence type="ECO:0000313" key="7">
    <source>
        <dbReference type="Proteomes" id="UP000008672"/>
    </source>
</evidence>
<reference evidence="7" key="1">
    <citation type="submission" date="2011-08" db="EMBL/GenBank/DDBJ databases">
        <title>The draft genome of Latimeria chalumnae.</title>
        <authorList>
            <person name="Di Palma F."/>
            <person name="Alfoldi J."/>
            <person name="Johnson J."/>
            <person name="Berlin A."/>
            <person name="Gnerre S."/>
            <person name="Jaffe D."/>
            <person name="MacCallum I."/>
            <person name="Young S."/>
            <person name="Walker B.J."/>
            <person name="Lander E."/>
            <person name="Lindblad-Toh K."/>
        </authorList>
    </citation>
    <scope>NUCLEOTIDE SEQUENCE [LARGE SCALE GENOMIC DNA]</scope>
    <source>
        <strain evidence="7">Wild caught</strain>
    </source>
</reference>
<comment type="subcellular location">
    <subcellularLocation>
        <location evidence="1">Cytoplasm</location>
        <location evidence="1">Cytoskeleton</location>
        <location evidence="1">Microtubule organizing center</location>
        <location evidence="1">Centrosome</location>
    </subcellularLocation>
</comment>
<dbReference type="EMBL" id="AFYH01231095">
    <property type="status" value="NOT_ANNOTATED_CDS"/>
    <property type="molecule type" value="Genomic_DNA"/>
</dbReference>
<sequence>SSSLVSSDTVSTGSSFSLTTTLHTKRNKPTKLIHKSIQAGNLEIVNSATKRHTRDVGMTFPSPTLQRLESNPSASSQTENITPDPQESQSLSLVLGSCTAEKRPPQIVQGLCTFWFIPAEDLKSDSRKENRPGGDMGPKLEPAVVWFEPFTKTKPWREPLQEKQLQQPNRCKERGEGQPNLHDSAPNPFVKITLQEALEMCRPDFISSSRERQKRLELLTEQRRTQNIYQNERKQLFNHPEGKTIWKNQSSQQRRMIPKKEMVMRSKRMYQDLPEVKRRWEEERRKAEYKSYRLKADLYKKKITNRLLGRKAPWE</sequence>
<dbReference type="Proteomes" id="UP000008672">
    <property type="component" value="Unassembled WGS sequence"/>
</dbReference>
<evidence type="ECO:0000313" key="6">
    <source>
        <dbReference type="Ensembl" id="ENSLACP00000004674.1"/>
    </source>
</evidence>
<dbReference type="PANTHER" id="PTHR21553">
    <property type="entry name" value="ALMS1-RELATED"/>
    <property type="match status" value="1"/>
</dbReference>
<dbReference type="EMBL" id="AFYH01231092">
    <property type="status" value="NOT_ANNOTATED_CDS"/>
    <property type="molecule type" value="Genomic_DNA"/>
</dbReference>
<name>H3A4V3_LATCH</name>
<dbReference type="GO" id="GO:0005814">
    <property type="term" value="C:centriole"/>
    <property type="evidence" value="ECO:0007669"/>
    <property type="project" value="TreeGrafter"/>
</dbReference>
<proteinExistence type="predicted"/>
<dbReference type="Ensembl" id="ENSLACT00000004713.1">
    <property type="protein sequence ID" value="ENSLACP00000004674.1"/>
    <property type="gene ID" value="ENSLACG00000004159.1"/>
</dbReference>
<dbReference type="GeneTree" id="ENSGT00940000153123"/>
<feature type="region of interest" description="Disordered" evidence="4">
    <location>
        <begin position="157"/>
        <end position="187"/>
    </location>
</feature>
<keyword evidence="2" id="KW-0963">Cytoplasm</keyword>
<dbReference type="GO" id="GO:0008017">
    <property type="term" value="F:microtubule binding"/>
    <property type="evidence" value="ECO:0007669"/>
    <property type="project" value="TreeGrafter"/>
</dbReference>
<reference evidence="6" key="3">
    <citation type="submission" date="2025-09" db="UniProtKB">
        <authorList>
            <consortium name="Ensembl"/>
        </authorList>
    </citation>
    <scope>IDENTIFICATION</scope>
</reference>
<reference evidence="6" key="2">
    <citation type="submission" date="2025-08" db="UniProtKB">
        <authorList>
            <consortium name="Ensembl"/>
        </authorList>
    </citation>
    <scope>IDENTIFICATION</scope>
</reference>
<evidence type="ECO:0000256" key="1">
    <source>
        <dbReference type="ARBA" id="ARBA00004300"/>
    </source>
</evidence>
<keyword evidence="3" id="KW-0206">Cytoskeleton</keyword>
<evidence type="ECO:0000256" key="3">
    <source>
        <dbReference type="ARBA" id="ARBA00023212"/>
    </source>
</evidence>
<protein>
    <recommendedName>
        <fullName evidence="5">ALMS motif domain-containing protein</fullName>
    </recommendedName>
</protein>
<dbReference type="InParanoid" id="H3A4V3"/>
<dbReference type="GO" id="GO:0046599">
    <property type="term" value="P:regulation of centriole replication"/>
    <property type="evidence" value="ECO:0007669"/>
    <property type="project" value="TreeGrafter"/>
</dbReference>
<feature type="compositionally biased region" description="Low complexity" evidence="4">
    <location>
        <begin position="1"/>
        <end position="22"/>
    </location>
</feature>
<evidence type="ECO:0000259" key="5">
    <source>
        <dbReference type="Pfam" id="PF15309"/>
    </source>
</evidence>
<keyword evidence="7" id="KW-1185">Reference proteome</keyword>
<dbReference type="AlphaFoldDB" id="H3A4V3"/>
<dbReference type="STRING" id="7897.ENSLACP00000004674"/>
<dbReference type="Pfam" id="PF15309">
    <property type="entry name" value="ALMS_motif"/>
    <property type="match status" value="1"/>
</dbReference>
<feature type="compositionally biased region" description="Polar residues" evidence="4">
    <location>
        <begin position="61"/>
        <end position="88"/>
    </location>
</feature>
<feature type="region of interest" description="Disordered" evidence="4">
    <location>
        <begin position="1"/>
        <end position="28"/>
    </location>
</feature>
<dbReference type="GO" id="GO:0005829">
    <property type="term" value="C:cytosol"/>
    <property type="evidence" value="ECO:0007669"/>
    <property type="project" value="TreeGrafter"/>
</dbReference>
<accession>H3A4V3</accession>
<dbReference type="PANTHER" id="PTHR21553:SF22">
    <property type="entry name" value="CENTROSOME-ASSOCIATED PROTEIN ALMS1"/>
    <property type="match status" value="1"/>
</dbReference>
<dbReference type="EMBL" id="AFYH01231093">
    <property type="status" value="NOT_ANNOTATED_CDS"/>
    <property type="molecule type" value="Genomic_DNA"/>
</dbReference>
<dbReference type="EMBL" id="AFYH01231094">
    <property type="status" value="NOT_ANNOTATED_CDS"/>
    <property type="molecule type" value="Genomic_DNA"/>
</dbReference>
<evidence type="ECO:0000256" key="4">
    <source>
        <dbReference type="SAM" id="MobiDB-lite"/>
    </source>
</evidence>
<dbReference type="InterPro" id="IPR029299">
    <property type="entry name" value="ALMS_motif"/>
</dbReference>
<dbReference type="eggNOG" id="KOG4613">
    <property type="taxonomic scope" value="Eukaryota"/>
</dbReference>
<feature type="region of interest" description="Disordered" evidence="4">
    <location>
        <begin position="53"/>
        <end position="88"/>
    </location>
</feature>
<feature type="domain" description="ALMS motif" evidence="5">
    <location>
        <begin position="189"/>
        <end position="311"/>
    </location>
</feature>
<organism evidence="6 7">
    <name type="scientific">Latimeria chalumnae</name>
    <name type="common">Coelacanth</name>
    <dbReference type="NCBI Taxonomy" id="7897"/>
    <lineage>
        <taxon>Eukaryota</taxon>
        <taxon>Metazoa</taxon>
        <taxon>Chordata</taxon>
        <taxon>Craniata</taxon>
        <taxon>Vertebrata</taxon>
        <taxon>Euteleostomi</taxon>
        <taxon>Coelacanthiformes</taxon>
        <taxon>Coelacanthidae</taxon>
        <taxon>Latimeria</taxon>
    </lineage>
</organism>
<evidence type="ECO:0000256" key="2">
    <source>
        <dbReference type="ARBA" id="ARBA00022490"/>
    </source>
</evidence>